<comment type="catalytic activity">
    <reaction evidence="1">
        <text>ATP + protein L-histidine = ADP + protein N-phospho-L-histidine.</text>
        <dbReference type="EC" id="2.7.13.3"/>
    </reaction>
</comment>
<dbReference type="InterPro" id="IPR003852">
    <property type="entry name" value="Sig_transdc_His_kinase_KdpD_N"/>
</dbReference>
<evidence type="ECO:0000256" key="10">
    <source>
        <dbReference type="ARBA" id="ARBA00022989"/>
    </source>
</evidence>
<accession>A0ABU1MIJ6</accession>
<evidence type="ECO:0000256" key="13">
    <source>
        <dbReference type="SAM" id="Phobius"/>
    </source>
</evidence>
<evidence type="ECO:0000256" key="4">
    <source>
        <dbReference type="ARBA" id="ARBA00022553"/>
    </source>
</evidence>
<dbReference type="RefSeq" id="WP_179563080.1">
    <property type="nucleotide sequence ID" value="NZ_JAVDRD010000001.1"/>
</dbReference>
<proteinExistence type="predicted"/>
<dbReference type="Pfam" id="PF13493">
    <property type="entry name" value="DUF4118"/>
    <property type="match status" value="1"/>
</dbReference>
<dbReference type="Gene3D" id="3.30.450.40">
    <property type="match status" value="1"/>
</dbReference>
<keyword evidence="6 13" id="KW-0812">Transmembrane</keyword>
<dbReference type="EMBL" id="JAVDRD010000001">
    <property type="protein sequence ID" value="MDR6509998.1"/>
    <property type="molecule type" value="Genomic_DNA"/>
</dbReference>
<comment type="caution">
    <text evidence="15">The sequence shown here is derived from an EMBL/GenBank/DDBJ whole genome shotgun (WGS) entry which is preliminary data.</text>
</comment>
<dbReference type="InterPro" id="IPR003018">
    <property type="entry name" value="GAF"/>
</dbReference>
<dbReference type="PROSITE" id="PS50109">
    <property type="entry name" value="HIS_KIN"/>
    <property type="match status" value="1"/>
</dbReference>
<dbReference type="Gene3D" id="1.10.287.130">
    <property type="match status" value="1"/>
</dbReference>
<dbReference type="InterPro" id="IPR003661">
    <property type="entry name" value="HisK_dim/P_dom"/>
</dbReference>
<feature type="transmembrane region" description="Helical" evidence="13">
    <location>
        <begin position="471"/>
        <end position="491"/>
    </location>
</feature>
<keyword evidence="12 13" id="KW-0472">Membrane</keyword>
<keyword evidence="5 15" id="KW-0808">Transferase</keyword>
<dbReference type="InterPro" id="IPR029016">
    <property type="entry name" value="GAF-like_dom_sf"/>
</dbReference>
<keyword evidence="11" id="KW-0902">Two-component regulatory system</keyword>
<evidence type="ECO:0000256" key="5">
    <source>
        <dbReference type="ARBA" id="ARBA00022679"/>
    </source>
</evidence>
<dbReference type="InterPro" id="IPR027417">
    <property type="entry name" value="P-loop_NTPase"/>
</dbReference>
<dbReference type="EC" id="2.7.13.3" evidence="3"/>
<dbReference type="InterPro" id="IPR014729">
    <property type="entry name" value="Rossmann-like_a/b/a_fold"/>
</dbReference>
<keyword evidence="16" id="KW-1185">Reference proteome</keyword>
<keyword evidence="10 13" id="KW-1133">Transmembrane helix</keyword>
<feature type="transmembrane region" description="Helical" evidence="13">
    <location>
        <begin position="440"/>
        <end position="459"/>
    </location>
</feature>
<feature type="transmembrane region" description="Helical" evidence="13">
    <location>
        <begin position="385"/>
        <end position="407"/>
    </location>
</feature>
<dbReference type="Gene3D" id="3.30.565.10">
    <property type="entry name" value="Histidine kinase-like ATPase, C-terminal domain"/>
    <property type="match status" value="1"/>
</dbReference>
<dbReference type="Pfam" id="PF13492">
    <property type="entry name" value="GAF_3"/>
    <property type="match status" value="1"/>
</dbReference>
<dbReference type="SUPFAM" id="SSF55874">
    <property type="entry name" value="ATPase domain of HSP90 chaperone/DNA topoisomerase II/histidine kinase"/>
    <property type="match status" value="1"/>
</dbReference>
<evidence type="ECO:0000256" key="8">
    <source>
        <dbReference type="ARBA" id="ARBA00022777"/>
    </source>
</evidence>
<dbReference type="InterPro" id="IPR003594">
    <property type="entry name" value="HATPase_dom"/>
</dbReference>
<dbReference type="Proteomes" id="UP001184150">
    <property type="component" value="Unassembled WGS sequence"/>
</dbReference>
<dbReference type="InterPro" id="IPR025201">
    <property type="entry name" value="KdpD_TM"/>
</dbReference>
<gene>
    <name evidence="15" type="ORF">J2792_000838</name>
</gene>
<dbReference type="SUPFAM" id="SSF55781">
    <property type="entry name" value="GAF domain-like"/>
    <property type="match status" value="1"/>
</dbReference>
<evidence type="ECO:0000256" key="1">
    <source>
        <dbReference type="ARBA" id="ARBA00000085"/>
    </source>
</evidence>
<dbReference type="InterPro" id="IPR036097">
    <property type="entry name" value="HisK_dim/P_sf"/>
</dbReference>
<dbReference type="InterPro" id="IPR036890">
    <property type="entry name" value="HATPase_C_sf"/>
</dbReference>
<keyword evidence="8 15" id="KW-0418">Kinase</keyword>
<dbReference type="SUPFAM" id="SSF47384">
    <property type="entry name" value="Homodimeric domain of signal transducing histidine kinase"/>
    <property type="match status" value="1"/>
</dbReference>
<evidence type="ECO:0000256" key="9">
    <source>
        <dbReference type="ARBA" id="ARBA00022840"/>
    </source>
</evidence>
<dbReference type="CDD" id="cd00082">
    <property type="entry name" value="HisKA"/>
    <property type="match status" value="1"/>
</dbReference>
<evidence type="ECO:0000313" key="15">
    <source>
        <dbReference type="EMBL" id="MDR6509998.1"/>
    </source>
</evidence>
<dbReference type="GO" id="GO:0004673">
    <property type="term" value="F:protein histidine kinase activity"/>
    <property type="evidence" value="ECO:0007669"/>
    <property type="project" value="UniProtKB-EC"/>
</dbReference>
<dbReference type="Gene3D" id="3.40.50.620">
    <property type="entry name" value="HUPs"/>
    <property type="match status" value="1"/>
</dbReference>
<dbReference type="Pfam" id="PF02702">
    <property type="entry name" value="KdpD"/>
    <property type="match status" value="1"/>
</dbReference>
<evidence type="ECO:0000256" key="12">
    <source>
        <dbReference type="ARBA" id="ARBA00023136"/>
    </source>
</evidence>
<dbReference type="CDD" id="cd00075">
    <property type="entry name" value="HATPase"/>
    <property type="match status" value="1"/>
</dbReference>
<keyword evidence="4" id="KW-0597">Phosphoprotein</keyword>
<dbReference type="Gene3D" id="3.40.50.300">
    <property type="entry name" value="P-loop containing nucleotide triphosphate hydrolases"/>
    <property type="match status" value="1"/>
</dbReference>
<evidence type="ECO:0000256" key="7">
    <source>
        <dbReference type="ARBA" id="ARBA00022741"/>
    </source>
</evidence>
<evidence type="ECO:0000313" key="16">
    <source>
        <dbReference type="Proteomes" id="UP001184150"/>
    </source>
</evidence>
<dbReference type="Gene3D" id="1.20.120.620">
    <property type="entry name" value="Backbone structure of the membrane domain of e. Coli histidine kinase receptor kdpd"/>
    <property type="match status" value="1"/>
</dbReference>
<dbReference type="SMART" id="SM00388">
    <property type="entry name" value="HisKA"/>
    <property type="match status" value="1"/>
</dbReference>
<protein>
    <recommendedName>
        <fullName evidence="3">histidine kinase</fullName>
        <ecNumber evidence="3">2.7.13.3</ecNumber>
    </recommendedName>
</protein>
<dbReference type="SUPFAM" id="SSF52402">
    <property type="entry name" value="Adenine nucleotide alpha hydrolases-like"/>
    <property type="match status" value="1"/>
</dbReference>
<feature type="domain" description="Histidine kinase" evidence="14">
    <location>
        <begin position="667"/>
        <end position="878"/>
    </location>
</feature>
<dbReference type="PANTHER" id="PTHR45569:SF1">
    <property type="entry name" value="SENSOR PROTEIN KDPD"/>
    <property type="match status" value="1"/>
</dbReference>
<dbReference type="InterPro" id="IPR052023">
    <property type="entry name" value="Histidine_kinase_KdpD"/>
</dbReference>
<evidence type="ECO:0000259" key="14">
    <source>
        <dbReference type="PROSITE" id="PS50109"/>
    </source>
</evidence>
<dbReference type="Pfam" id="PF02518">
    <property type="entry name" value="HATPase_c"/>
    <property type="match status" value="1"/>
</dbReference>
<dbReference type="InterPro" id="IPR004358">
    <property type="entry name" value="Sig_transdc_His_kin-like_C"/>
</dbReference>
<reference evidence="15 16" key="1">
    <citation type="submission" date="2023-07" db="EMBL/GenBank/DDBJ databases">
        <title>Sorghum-associated microbial communities from plants grown in Nebraska, USA.</title>
        <authorList>
            <person name="Schachtman D."/>
        </authorList>
    </citation>
    <scope>NUCLEOTIDE SEQUENCE [LARGE SCALE GENOMIC DNA]</scope>
    <source>
        <strain evidence="15 16">DS1027</strain>
    </source>
</reference>
<dbReference type="SMART" id="SM00387">
    <property type="entry name" value="HATPase_c"/>
    <property type="match status" value="1"/>
</dbReference>
<evidence type="ECO:0000256" key="2">
    <source>
        <dbReference type="ARBA" id="ARBA00004141"/>
    </source>
</evidence>
<comment type="subcellular location">
    <subcellularLocation>
        <location evidence="2">Membrane</location>
        <topology evidence="2">Multi-pass membrane protein</topology>
    </subcellularLocation>
</comment>
<dbReference type="Pfam" id="PF00512">
    <property type="entry name" value="HisKA"/>
    <property type="match status" value="1"/>
</dbReference>
<sequence>MTPARPDPEALLRLAEQETSGRLKVFLGAAPGVGKTCEMLDDALGQARAGVDVVVGVVETHGRVETEARLRPLSVLPRREVAHRGHTLLEMDLDAILERKPALVLVDELAHANAPGSRHDKRWQDVEEILAAGIDVWSTLNIQHLESLNDVVASFTHVRVRETVPDRLLDRAEIEVVDTPPDELIERLRAGKVYVPHEAARALHHFFSRSNLSALRELVLRRAAQAVDAQMLDDVRAQALAGTWATADRVLVAVGSHDAASDVVRAGRRLADALRAPWTAVHIETPGERSAQANARLAEAMHLATQLGGQVLALPAAGVVDGLQQAAADTRATLLVVGAPRPRRFAWQRRLTVDTLARRLPDLALQQVPVAHGAQARIALDRAPIAAWGWGPLVSGLVPALGATALVTALGRLLFAAAPITNVALLYFLPVMLAATRYGLATGVITGLVASLAYNFFFIPPTGTFTIADPQNIITVLVLVAVAAVSSQLAARLRQQALLAGASARTSAALAGFARLLTGVTTAEELGRVLCAEASRLLDAHALMLLPEDGKLAVAAAFPPEHRLEVLDFAAAQWAFDRAQPAGRGSGTLTASEWLFTPLSAGGAPLAVLGLARGDASAPVRSDRLPLLGSLADQAGLALERIRLEHDMAGVRQLEERDRLRAALLSSISHDLRTPLTAVVGTLRELTPANPEQVPILATARAEAERLQRFIANLLDMVRIEAGAIALRPEAVDLAEAVASAVHDLRRTLGTRAVTMDIAPDLPLVMVDPRLFHHCLINLIENAVRHGGEEGAIILSAQRRADGLDLLVLDEGPGLPPGMSLRIFEVFTRVEGSDRKGGTGLGLAIVRGFARAMGIDVSAANRSDRPGARFTLHFSESQLRKISAE</sequence>
<dbReference type="InterPro" id="IPR038318">
    <property type="entry name" value="KdpD_sf"/>
</dbReference>
<name>A0ABU1MIJ6_9SPHN</name>
<dbReference type="PRINTS" id="PR00344">
    <property type="entry name" value="BCTRLSENSOR"/>
</dbReference>
<evidence type="ECO:0000256" key="3">
    <source>
        <dbReference type="ARBA" id="ARBA00012438"/>
    </source>
</evidence>
<organism evidence="15 16">
    <name type="scientific">Novosphingobium capsulatum</name>
    <dbReference type="NCBI Taxonomy" id="13688"/>
    <lineage>
        <taxon>Bacteria</taxon>
        <taxon>Pseudomonadati</taxon>
        <taxon>Pseudomonadota</taxon>
        <taxon>Alphaproteobacteria</taxon>
        <taxon>Sphingomonadales</taxon>
        <taxon>Sphingomonadaceae</taxon>
        <taxon>Novosphingobium</taxon>
    </lineage>
</organism>
<evidence type="ECO:0000256" key="11">
    <source>
        <dbReference type="ARBA" id="ARBA00023012"/>
    </source>
</evidence>
<keyword evidence="7" id="KW-0547">Nucleotide-binding</keyword>
<dbReference type="InterPro" id="IPR005467">
    <property type="entry name" value="His_kinase_dom"/>
</dbReference>
<feature type="transmembrane region" description="Helical" evidence="13">
    <location>
        <begin position="413"/>
        <end position="433"/>
    </location>
</feature>
<keyword evidence="9" id="KW-0067">ATP-binding</keyword>
<dbReference type="PANTHER" id="PTHR45569">
    <property type="entry name" value="SENSOR PROTEIN KDPD"/>
    <property type="match status" value="1"/>
</dbReference>
<evidence type="ECO:0000256" key="6">
    <source>
        <dbReference type="ARBA" id="ARBA00022692"/>
    </source>
</evidence>